<protein>
    <submittedName>
        <fullName evidence="3">Si:dkey-12j5.1</fullName>
    </submittedName>
</protein>
<feature type="compositionally biased region" description="Acidic residues" evidence="2">
    <location>
        <begin position="384"/>
        <end position="415"/>
    </location>
</feature>
<dbReference type="PROSITE" id="PS50005">
    <property type="entry name" value="TPR"/>
    <property type="match status" value="1"/>
</dbReference>
<reference evidence="3" key="3">
    <citation type="submission" date="2025-09" db="UniProtKB">
        <authorList>
            <consortium name="Ensembl"/>
        </authorList>
    </citation>
    <scope>IDENTIFICATION</scope>
</reference>
<feature type="compositionally biased region" description="Basic residues" evidence="2">
    <location>
        <begin position="1"/>
        <end position="15"/>
    </location>
</feature>
<dbReference type="GO" id="GO:0016020">
    <property type="term" value="C:membrane"/>
    <property type="evidence" value="ECO:0007669"/>
    <property type="project" value="TreeGrafter"/>
</dbReference>
<dbReference type="PANTHER" id="PTHR28654">
    <property type="entry name" value="AXIN INTERACTOR, DORSALIZATION-ASSOCIATED PROTEIN"/>
    <property type="match status" value="1"/>
</dbReference>
<dbReference type="InterPro" id="IPR019734">
    <property type="entry name" value="TPR_rpt"/>
</dbReference>
<dbReference type="CDD" id="cd24142">
    <property type="entry name" value="ACL4-like"/>
    <property type="match status" value="1"/>
</dbReference>
<dbReference type="AlphaFoldDB" id="A0A4W5QN80"/>
<dbReference type="SUPFAM" id="SSF48452">
    <property type="entry name" value="TPR-like"/>
    <property type="match status" value="1"/>
</dbReference>
<evidence type="ECO:0000313" key="3">
    <source>
        <dbReference type="Ensembl" id="ENSHHUP00000079126.1"/>
    </source>
</evidence>
<dbReference type="GO" id="GO:0048264">
    <property type="term" value="P:determination of ventral identity"/>
    <property type="evidence" value="ECO:0007669"/>
    <property type="project" value="TreeGrafter"/>
</dbReference>
<feature type="region of interest" description="Disordered" evidence="2">
    <location>
        <begin position="378"/>
        <end position="415"/>
    </location>
</feature>
<proteinExistence type="predicted"/>
<evidence type="ECO:0000256" key="2">
    <source>
        <dbReference type="SAM" id="MobiDB-lite"/>
    </source>
</evidence>
<dbReference type="Ensembl" id="ENSHHUT00000081676.1">
    <property type="protein sequence ID" value="ENSHHUP00000079126.1"/>
    <property type="gene ID" value="ENSHHUG00000046148.1"/>
</dbReference>
<dbReference type="Pfam" id="PF13181">
    <property type="entry name" value="TPR_8"/>
    <property type="match status" value="1"/>
</dbReference>
<sequence length="415" mass="47220">MGGQTKSKKKSKAKRKDPCSNGGSGLAGLSPQDRMKLKMQEKAKKKTAEKYTVEQLLEKTEECMDTLEFEMAGRFCQRALEVEPDNLLTLDLLGHIHSELGDTQRAKEVFLRAVQLSPDEGHSKYMSLGQIHTGQEAVQYYTKGIQILLCMLEKHAQATAGAGAEAAASPLEDSGSEIPTARDVCMAYCSVAEIYFTDLCMEERAGDQCREAIERALTYHPDNPEALQLMASYLFNTEKNQEGREYLMRSVDAWLPALKQSEAPPSREDIEEEHTESDIPPYESRITTAKLLIEAEEYEVWYLSGWVCYLQMERAKEERTREEREESDEERTREEREESDEEREALKEAARSYLTKAKKLYVKLRCYDGPILEHMEQLLGELGGETEGEEGETDPALDEDFEPYSDDEDEDAMEH</sequence>
<feature type="region of interest" description="Disordered" evidence="2">
    <location>
        <begin position="1"/>
        <end position="38"/>
    </location>
</feature>
<dbReference type="Proteomes" id="UP000314982">
    <property type="component" value="Unassembled WGS sequence"/>
</dbReference>
<keyword evidence="1" id="KW-0802">TPR repeat</keyword>
<evidence type="ECO:0000313" key="4">
    <source>
        <dbReference type="Proteomes" id="UP000314982"/>
    </source>
</evidence>
<dbReference type="PANTHER" id="PTHR28654:SF1">
    <property type="entry name" value="AXIN INTERACTOR, DORSALIZATION-ASSOCIATED PROTEIN"/>
    <property type="match status" value="1"/>
</dbReference>
<reference evidence="4" key="1">
    <citation type="submission" date="2018-06" db="EMBL/GenBank/DDBJ databases">
        <title>Genome assembly of Danube salmon.</title>
        <authorList>
            <person name="Macqueen D.J."/>
            <person name="Gundappa M.K."/>
        </authorList>
    </citation>
    <scope>NUCLEOTIDE SEQUENCE [LARGE SCALE GENOMIC DNA]</scope>
</reference>
<accession>A0A4W5QN80</accession>
<evidence type="ECO:0000256" key="1">
    <source>
        <dbReference type="PROSITE-ProRule" id="PRU00339"/>
    </source>
</evidence>
<organism evidence="3 4">
    <name type="scientific">Hucho hucho</name>
    <name type="common">huchen</name>
    <dbReference type="NCBI Taxonomy" id="62062"/>
    <lineage>
        <taxon>Eukaryota</taxon>
        <taxon>Metazoa</taxon>
        <taxon>Chordata</taxon>
        <taxon>Craniata</taxon>
        <taxon>Vertebrata</taxon>
        <taxon>Euteleostomi</taxon>
        <taxon>Actinopterygii</taxon>
        <taxon>Neopterygii</taxon>
        <taxon>Teleostei</taxon>
        <taxon>Protacanthopterygii</taxon>
        <taxon>Salmoniformes</taxon>
        <taxon>Salmonidae</taxon>
        <taxon>Salmoninae</taxon>
        <taxon>Hucho</taxon>
    </lineage>
</organism>
<reference evidence="3" key="2">
    <citation type="submission" date="2025-08" db="UniProtKB">
        <authorList>
            <consortium name="Ensembl"/>
        </authorList>
    </citation>
    <scope>IDENTIFICATION</scope>
</reference>
<feature type="region of interest" description="Disordered" evidence="2">
    <location>
        <begin position="259"/>
        <end position="281"/>
    </location>
</feature>
<name>A0A4W5QN80_9TELE</name>
<dbReference type="GeneTree" id="ENSGT00410000028469"/>
<feature type="region of interest" description="Disordered" evidence="2">
    <location>
        <begin position="317"/>
        <end position="344"/>
    </location>
</feature>
<feature type="compositionally biased region" description="Basic and acidic residues" evidence="2">
    <location>
        <begin position="317"/>
        <end position="336"/>
    </location>
</feature>
<dbReference type="GO" id="GO:0035091">
    <property type="term" value="F:phosphatidylinositol binding"/>
    <property type="evidence" value="ECO:0007669"/>
    <property type="project" value="TreeGrafter"/>
</dbReference>
<dbReference type="Gene3D" id="1.25.40.10">
    <property type="entry name" value="Tetratricopeptide repeat domain"/>
    <property type="match status" value="2"/>
</dbReference>
<keyword evidence="4" id="KW-1185">Reference proteome</keyword>
<dbReference type="InterPro" id="IPR011990">
    <property type="entry name" value="TPR-like_helical_dom_sf"/>
</dbReference>
<feature type="repeat" description="TPR" evidence="1">
    <location>
        <begin position="87"/>
        <end position="120"/>
    </location>
</feature>